<proteinExistence type="predicted"/>
<dbReference type="Proteomes" id="UP000694844">
    <property type="component" value="Chromosome 9"/>
</dbReference>
<evidence type="ECO:0000256" key="4">
    <source>
        <dbReference type="SAM" id="SignalP"/>
    </source>
</evidence>
<keyword evidence="2" id="KW-0964">Secreted</keyword>
<dbReference type="Pfam" id="PF00386">
    <property type="entry name" value="C1q"/>
    <property type="match status" value="1"/>
</dbReference>
<evidence type="ECO:0000256" key="1">
    <source>
        <dbReference type="ARBA" id="ARBA00004613"/>
    </source>
</evidence>
<dbReference type="OrthoDB" id="10071402at2759"/>
<comment type="subcellular location">
    <subcellularLocation>
        <location evidence="1">Secreted</location>
    </subcellularLocation>
</comment>
<dbReference type="PANTHER" id="PTHR22923:SF116">
    <property type="entry name" value="C1Q DOMAIN-CONTAINING PROTEIN"/>
    <property type="match status" value="1"/>
</dbReference>
<protein>
    <submittedName>
        <fullName evidence="7">Uncharacterized protein LOC111110735</fullName>
    </submittedName>
</protein>
<sequence>MSPFETLLMFLVVSLLIGVSCSLDRRTNVTKRTDNDTYYNIYTKINTLQKDLKNLETKLQTRTKLIRQVLKSVIEMDSNLEMSEKNQKKQTNLASKRNAIGFTVKLPTTTFNSRTIILQGGQILYNGGNAYNGTVFTCPSPGLYLFHVSVVTKTRYGGIWIYKNTQQLTLACAGHGDPQYNGASVSAAVWLDVGDQIYLRPNNLPMVIDHNSVFTGVKVN</sequence>
<evidence type="ECO:0000256" key="2">
    <source>
        <dbReference type="ARBA" id="ARBA00022525"/>
    </source>
</evidence>
<dbReference type="PROSITE" id="PS50871">
    <property type="entry name" value="C1Q"/>
    <property type="match status" value="1"/>
</dbReference>
<dbReference type="PRINTS" id="PR00007">
    <property type="entry name" value="COMPLEMNTC1Q"/>
</dbReference>
<organism evidence="6 7">
    <name type="scientific">Crassostrea virginica</name>
    <name type="common">Eastern oyster</name>
    <dbReference type="NCBI Taxonomy" id="6565"/>
    <lineage>
        <taxon>Eukaryota</taxon>
        <taxon>Metazoa</taxon>
        <taxon>Spiralia</taxon>
        <taxon>Lophotrochozoa</taxon>
        <taxon>Mollusca</taxon>
        <taxon>Bivalvia</taxon>
        <taxon>Autobranchia</taxon>
        <taxon>Pteriomorphia</taxon>
        <taxon>Ostreida</taxon>
        <taxon>Ostreoidea</taxon>
        <taxon>Ostreidae</taxon>
        <taxon>Crassostrea</taxon>
    </lineage>
</organism>
<dbReference type="SMART" id="SM00110">
    <property type="entry name" value="C1Q"/>
    <property type="match status" value="1"/>
</dbReference>
<dbReference type="AlphaFoldDB" id="A0A8B8BI42"/>
<evidence type="ECO:0000313" key="6">
    <source>
        <dbReference type="Proteomes" id="UP000694844"/>
    </source>
</evidence>
<evidence type="ECO:0000259" key="5">
    <source>
        <dbReference type="PROSITE" id="PS50871"/>
    </source>
</evidence>
<feature type="chain" id="PRO_5034981847" evidence="4">
    <location>
        <begin position="22"/>
        <end position="220"/>
    </location>
</feature>
<name>A0A8B8BI42_CRAVI</name>
<feature type="signal peptide" evidence="4">
    <location>
        <begin position="1"/>
        <end position="21"/>
    </location>
</feature>
<dbReference type="KEGG" id="cvn:111110735"/>
<evidence type="ECO:0000313" key="7">
    <source>
        <dbReference type="RefSeq" id="XP_022303035.1"/>
    </source>
</evidence>
<dbReference type="InterPro" id="IPR001073">
    <property type="entry name" value="C1q_dom"/>
</dbReference>
<dbReference type="PANTHER" id="PTHR22923">
    <property type="entry name" value="CEREBELLIN-RELATED"/>
    <property type="match status" value="1"/>
</dbReference>
<dbReference type="SUPFAM" id="SSF49842">
    <property type="entry name" value="TNF-like"/>
    <property type="match status" value="1"/>
</dbReference>
<dbReference type="Gene3D" id="2.60.120.40">
    <property type="match status" value="1"/>
</dbReference>
<dbReference type="GeneID" id="111110735"/>
<keyword evidence="3 4" id="KW-0732">Signal</keyword>
<reference evidence="7" key="1">
    <citation type="submission" date="2025-08" db="UniProtKB">
        <authorList>
            <consortium name="RefSeq"/>
        </authorList>
    </citation>
    <scope>IDENTIFICATION</scope>
    <source>
        <tissue evidence="7">Whole sample</tissue>
    </source>
</reference>
<dbReference type="InterPro" id="IPR008983">
    <property type="entry name" value="Tumour_necrosis_fac-like_dom"/>
</dbReference>
<evidence type="ECO:0000256" key="3">
    <source>
        <dbReference type="ARBA" id="ARBA00022729"/>
    </source>
</evidence>
<dbReference type="RefSeq" id="XP_022303035.1">
    <property type="nucleotide sequence ID" value="XM_022447327.1"/>
</dbReference>
<feature type="domain" description="C1q" evidence="5">
    <location>
        <begin position="95"/>
        <end position="220"/>
    </location>
</feature>
<accession>A0A8B8BI42</accession>
<keyword evidence="6" id="KW-1185">Reference proteome</keyword>
<gene>
    <name evidence="7" type="primary">LOC111110735</name>
</gene>
<dbReference type="GO" id="GO:0005576">
    <property type="term" value="C:extracellular region"/>
    <property type="evidence" value="ECO:0007669"/>
    <property type="project" value="UniProtKB-SubCell"/>
</dbReference>
<dbReference type="InterPro" id="IPR050822">
    <property type="entry name" value="Cerebellin_Synaptic_Org"/>
</dbReference>